<protein>
    <recommendedName>
        <fullName evidence="2">DUF6562 domain-containing protein</fullName>
    </recommendedName>
</protein>
<dbReference type="AlphaFoldDB" id="A0A0A2G7D3"/>
<dbReference type="OrthoDB" id="1089732at2"/>
<dbReference type="InterPro" id="IPR046692">
    <property type="entry name" value="DUF6562"/>
</dbReference>
<dbReference type="STRING" id="266762.HQ36_01615"/>
<reference evidence="3 4" key="1">
    <citation type="submission" date="2014-08" db="EMBL/GenBank/DDBJ databases">
        <title>Porphyromonas gingivicanis strain:COT-022_OH1391 Genome sequencing.</title>
        <authorList>
            <person name="Wallis C."/>
            <person name="Deusch O."/>
            <person name="O'Flynn C."/>
            <person name="Davis I."/>
            <person name="Jospin G."/>
            <person name="Darling A.E."/>
            <person name="Coil D.A."/>
            <person name="Alexiev A."/>
            <person name="Horsfall A."/>
            <person name="Kirkwood N."/>
            <person name="Harris S."/>
            <person name="Eisen J.A."/>
        </authorList>
    </citation>
    <scope>NUCLEOTIDE SEQUENCE [LARGE SCALE GENOMIC DNA]</scope>
    <source>
        <strain evidence="4">COT-022 OH1391</strain>
    </source>
</reference>
<dbReference type="PROSITE" id="PS51257">
    <property type="entry name" value="PROKAR_LIPOPROTEIN"/>
    <property type="match status" value="1"/>
</dbReference>
<dbReference type="EMBL" id="JQZW01000002">
    <property type="protein sequence ID" value="KGN99176.1"/>
    <property type="molecule type" value="Genomic_DNA"/>
</dbReference>
<dbReference type="Proteomes" id="UP000030134">
    <property type="component" value="Unassembled WGS sequence"/>
</dbReference>
<keyword evidence="4" id="KW-1185">Reference proteome</keyword>
<evidence type="ECO:0000313" key="3">
    <source>
        <dbReference type="EMBL" id="KGN99176.1"/>
    </source>
</evidence>
<proteinExistence type="predicted"/>
<dbReference type="eggNOG" id="ENOG502ZAWV">
    <property type="taxonomic scope" value="Bacteria"/>
</dbReference>
<dbReference type="Pfam" id="PF20200">
    <property type="entry name" value="DUF6562"/>
    <property type="match status" value="1"/>
</dbReference>
<evidence type="ECO:0000259" key="2">
    <source>
        <dbReference type="Pfam" id="PF20200"/>
    </source>
</evidence>
<evidence type="ECO:0000313" key="4">
    <source>
        <dbReference type="Proteomes" id="UP000030134"/>
    </source>
</evidence>
<sequence>MKIKAIYLLFSLFLLAGCQTKEVLVIDQQVPDGSSEANINFTLSIPEEQGLQATRAALYGEQSSSAAGGLTNVNLTTSHDLRYQLAIYRVEASGTTIEAVAPIKKVVDRYQPVSFSLRLTPNRTYKAVVWADFVTQGSEEDLHYNTSDLTNIVYKDVQKTDILNDESRDAYFITKEFNLGNTDFTDNLVLKRPFAKVRVVTTDWGLYELEKADNFKVTYYGCKRFTGMNALTGVATSEDLPNPGTVTYTGTINKDEKEYALNYDQSANNRTLTVDYLMTDLTEQTPIHMVIEALDGTTPIAKHDLKTNIPIQRNWLTTITGNVLTTDATFSISIDENFVNNWNVAEMWWNPAVINPIAPAFDAATNTYTINNRNEFAWLPDNVATVNGKKVVLTSDIDMAGIEWKPIHNANFDFDGQGHKLKNFSLNGKYSTLYEYRVWNGRIKVYEVMAYTGVFGVYNGNMKNVTFENITINGRADDKVHTDEHGNPIPHDNEPAYFAGCIAFSGANWSTTVNYHNVHAKHVDIKASSKSSAYTQNIGGLLGWMGTGGSTTFENCSVEDIHVVCKDNWVDGEVGGFIGEILGGRSIVIRNCSADKITIRATRANNTMSGFIGKVKNGSGLVLDRNPVPTNVKYVNHNTGAPLTNTTQNVYYGSAESNASSINITNP</sequence>
<organism evidence="3 4">
    <name type="scientific">Porphyromonas gingivicanis</name>
    <dbReference type="NCBI Taxonomy" id="266762"/>
    <lineage>
        <taxon>Bacteria</taxon>
        <taxon>Pseudomonadati</taxon>
        <taxon>Bacteroidota</taxon>
        <taxon>Bacteroidia</taxon>
        <taxon>Bacteroidales</taxon>
        <taxon>Porphyromonadaceae</taxon>
        <taxon>Porphyromonas</taxon>
    </lineage>
</organism>
<dbReference type="RefSeq" id="WP_036882847.1">
    <property type="nucleotide sequence ID" value="NZ_JQZW01000002.1"/>
</dbReference>
<name>A0A0A2G7D3_9PORP</name>
<comment type="caution">
    <text evidence="3">The sequence shown here is derived from an EMBL/GenBank/DDBJ whole genome shotgun (WGS) entry which is preliminary data.</text>
</comment>
<evidence type="ECO:0000256" key="1">
    <source>
        <dbReference type="SAM" id="SignalP"/>
    </source>
</evidence>
<feature type="chain" id="PRO_5001999142" description="DUF6562 domain-containing protein" evidence="1">
    <location>
        <begin position="17"/>
        <end position="667"/>
    </location>
</feature>
<keyword evidence="1" id="KW-0732">Signal</keyword>
<feature type="domain" description="DUF6562" evidence="2">
    <location>
        <begin position="69"/>
        <end position="344"/>
    </location>
</feature>
<gene>
    <name evidence="3" type="ORF">HQ36_01615</name>
</gene>
<feature type="signal peptide" evidence="1">
    <location>
        <begin position="1"/>
        <end position="16"/>
    </location>
</feature>
<dbReference type="Gene3D" id="2.160.20.110">
    <property type="match status" value="1"/>
</dbReference>
<accession>A0A0A2G7D3</accession>